<feature type="coiled-coil region" evidence="1">
    <location>
        <begin position="118"/>
        <end position="152"/>
    </location>
</feature>
<comment type="caution">
    <text evidence="4">The sequence shown here is derived from an EMBL/GenBank/DDBJ whole genome shotgun (WGS) entry which is preliminary data.</text>
</comment>
<dbReference type="Proteomes" id="UP001059041">
    <property type="component" value="Unassembled WGS sequence"/>
</dbReference>
<name>A0A9W7T3J1_TRIRA</name>
<dbReference type="EMBL" id="JAFHDT010000269">
    <property type="protein sequence ID" value="KAI7790017.1"/>
    <property type="molecule type" value="Genomic_DNA"/>
</dbReference>
<keyword evidence="1" id="KW-0175">Coiled coil</keyword>
<reference evidence="4" key="1">
    <citation type="submission" date="2021-02" db="EMBL/GenBank/DDBJ databases">
        <title>Comparative genomics reveals that relaxation of natural selection precedes convergent phenotypic evolution of cavefish.</title>
        <authorList>
            <person name="Peng Z."/>
        </authorList>
    </citation>
    <scope>NUCLEOTIDE SEQUENCE</scope>
    <source>
        <tissue evidence="4">Muscle</tissue>
    </source>
</reference>
<dbReference type="AlphaFoldDB" id="A0A9W7T3J1"/>
<gene>
    <name evidence="4" type="ORF">IRJ41_014182</name>
</gene>
<proteinExistence type="predicted"/>
<feature type="region of interest" description="Disordered" evidence="2">
    <location>
        <begin position="155"/>
        <end position="174"/>
    </location>
</feature>
<protein>
    <submittedName>
        <fullName evidence="4">Uncharacterized protein</fullName>
    </submittedName>
</protein>
<organism evidence="4 5">
    <name type="scientific">Triplophysa rosa</name>
    <name type="common">Cave loach</name>
    <dbReference type="NCBI Taxonomy" id="992332"/>
    <lineage>
        <taxon>Eukaryota</taxon>
        <taxon>Metazoa</taxon>
        <taxon>Chordata</taxon>
        <taxon>Craniata</taxon>
        <taxon>Vertebrata</taxon>
        <taxon>Euteleostomi</taxon>
        <taxon>Actinopterygii</taxon>
        <taxon>Neopterygii</taxon>
        <taxon>Teleostei</taxon>
        <taxon>Ostariophysi</taxon>
        <taxon>Cypriniformes</taxon>
        <taxon>Nemacheilidae</taxon>
        <taxon>Triplophysa</taxon>
    </lineage>
</organism>
<sequence>MDIIKSKNIIKLLNESQIHGVGLKVIGEQVWENKNEGDELSCVVIASLSGTNGKAVIPVLSPAEIEALDAAEPPRELLRIDVVNRELLHSDTMGDSETEENVESHPEAVSSDQDIRIAPTASNVLKKLQEEKSELLEKRDQLRAQLDQLLDSSAAVPPLAPSTSSHAKHHSYKTRKEEEDKDILVLLLFNLYMFFIIVLVLFLREGKEEKDEENEKNRPEIIWKDKYVLE</sequence>
<evidence type="ECO:0000256" key="3">
    <source>
        <dbReference type="SAM" id="Phobius"/>
    </source>
</evidence>
<evidence type="ECO:0000256" key="2">
    <source>
        <dbReference type="SAM" id="MobiDB-lite"/>
    </source>
</evidence>
<feature type="transmembrane region" description="Helical" evidence="3">
    <location>
        <begin position="183"/>
        <end position="203"/>
    </location>
</feature>
<evidence type="ECO:0000313" key="4">
    <source>
        <dbReference type="EMBL" id="KAI7790017.1"/>
    </source>
</evidence>
<keyword evidence="3" id="KW-0472">Membrane</keyword>
<feature type="region of interest" description="Disordered" evidence="2">
    <location>
        <begin position="91"/>
        <end position="113"/>
    </location>
</feature>
<keyword evidence="3" id="KW-1133">Transmembrane helix</keyword>
<keyword evidence="3" id="KW-0812">Transmembrane</keyword>
<accession>A0A9W7T3J1</accession>
<keyword evidence="5" id="KW-1185">Reference proteome</keyword>
<evidence type="ECO:0000313" key="5">
    <source>
        <dbReference type="Proteomes" id="UP001059041"/>
    </source>
</evidence>
<evidence type="ECO:0000256" key="1">
    <source>
        <dbReference type="SAM" id="Coils"/>
    </source>
</evidence>